<dbReference type="Pfam" id="PF09835">
    <property type="entry name" value="DUF2062"/>
    <property type="match status" value="1"/>
</dbReference>
<keyword evidence="4" id="KW-1185">Reference proteome</keyword>
<sequence length="163" mass="18226">MRALKYYYLRVKRLKGDPEYLARGVGFGVFIGNLPLMPQSVFLISLTVLLRISTVAAFISSTVVNNPLTVMFQYYLSWKVGNAILHGHCTWTQLRSALLKFDIGLRVGLAAISGLGLETLGVLLTGGTIIGLVTGLISYLFFRKFFWAIKKKRALKHRLDSRS</sequence>
<feature type="transmembrane region" description="Helical" evidence="1">
    <location>
        <begin position="42"/>
        <end position="64"/>
    </location>
</feature>
<dbReference type="PANTHER" id="PTHR40547">
    <property type="entry name" value="SLL0298 PROTEIN"/>
    <property type="match status" value="1"/>
</dbReference>
<dbReference type="AlphaFoldDB" id="A0A521FZK9"/>
<reference evidence="3" key="1">
    <citation type="submission" date="2017-07" db="EMBL/GenBank/DDBJ databases">
        <title>The cable genome - Insights into the physiology and evolution of filamentous bacteria capable of sulfide oxidation via long distance electron transfer.</title>
        <authorList>
            <person name="Thorup C."/>
            <person name="Bjerg J.T."/>
            <person name="Schreiber L."/>
            <person name="Nielsen L.P."/>
            <person name="Kjeldsen K.U."/>
            <person name="Boesen T."/>
            <person name="Boggild A."/>
            <person name="Meysman F."/>
            <person name="Geelhoed J."/>
            <person name="Schramm A."/>
        </authorList>
    </citation>
    <scope>NUCLEOTIDE SEQUENCE [LARGE SCALE GENOMIC DNA]</scope>
    <source>
        <strain evidence="3">GS</strain>
    </source>
</reference>
<evidence type="ECO:0000259" key="2">
    <source>
        <dbReference type="Pfam" id="PF09835"/>
    </source>
</evidence>
<proteinExistence type="predicted"/>
<dbReference type="InterPro" id="IPR018639">
    <property type="entry name" value="DUF2062"/>
</dbReference>
<keyword evidence="1" id="KW-0472">Membrane</keyword>
<dbReference type="PANTHER" id="PTHR40547:SF1">
    <property type="entry name" value="SLL0298 PROTEIN"/>
    <property type="match status" value="1"/>
</dbReference>
<dbReference type="EMBL" id="NQJD01000035">
    <property type="protein sequence ID" value="TAA74209.1"/>
    <property type="molecule type" value="Genomic_DNA"/>
</dbReference>
<organism evidence="3 4">
    <name type="scientific">Candidatus Electronema aureum</name>
    <dbReference type="NCBI Taxonomy" id="2005002"/>
    <lineage>
        <taxon>Bacteria</taxon>
        <taxon>Pseudomonadati</taxon>
        <taxon>Thermodesulfobacteriota</taxon>
        <taxon>Desulfobulbia</taxon>
        <taxon>Desulfobulbales</taxon>
        <taxon>Desulfobulbaceae</taxon>
        <taxon>Candidatus Electronema</taxon>
    </lineage>
</organism>
<accession>A0A521FZK9</accession>
<dbReference type="Proteomes" id="UP000316238">
    <property type="component" value="Unassembled WGS sequence"/>
</dbReference>
<keyword evidence="1" id="KW-1133">Transmembrane helix</keyword>
<protein>
    <recommendedName>
        <fullName evidence="2">DUF2062 domain-containing protein</fullName>
    </recommendedName>
</protein>
<gene>
    <name evidence="3" type="ORF">CDV28_13518</name>
</gene>
<keyword evidence="1" id="KW-0812">Transmembrane</keyword>
<name>A0A521FZK9_9BACT</name>
<feature type="domain" description="DUF2062" evidence="2">
    <location>
        <begin position="2"/>
        <end position="153"/>
    </location>
</feature>
<evidence type="ECO:0000313" key="3">
    <source>
        <dbReference type="EMBL" id="TAA74209.1"/>
    </source>
</evidence>
<evidence type="ECO:0000256" key="1">
    <source>
        <dbReference type="SAM" id="Phobius"/>
    </source>
</evidence>
<feature type="transmembrane region" description="Helical" evidence="1">
    <location>
        <begin position="129"/>
        <end position="149"/>
    </location>
</feature>
<comment type="caution">
    <text evidence="3">The sequence shown here is derived from an EMBL/GenBank/DDBJ whole genome shotgun (WGS) entry which is preliminary data.</text>
</comment>
<evidence type="ECO:0000313" key="4">
    <source>
        <dbReference type="Proteomes" id="UP000316238"/>
    </source>
</evidence>